<gene>
    <name evidence="2" type="ORF">PVAP13_9NG219300</name>
</gene>
<evidence type="ECO:0000313" key="3">
    <source>
        <dbReference type="Proteomes" id="UP000823388"/>
    </source>
</evidence>
<sequence>MSEGSPILESSSFCRPCRHMAWSSRSLLHVRDGQRCLHQPAPFPTWSRGLPDLMEAPLAACALHCQRRVTRRRAVVEPSSNLRRASSAAYCQSFQLRPSASPRSAQLQPSSSPRSAPLRPSSSPRSALSRWCSSTRPSHGDLHGTCITTTRCHHLLGHSQHVIITSDDGIRGRRYLRADV</sequence>
<name>A0A8T0MI24_PANVG</name>
<organism evidence="2 3">
    <name type="scientific">Panicum virgatum</name>
    <name type="common">Blackwell switchgrass</name>
    <dbReference type="NCBI Taxonomy" id="38727"/>
    <lineage>
        <taxon>Eukaryota</taxon>
        <taxon>Viridiplantae</taxon>
        <taxon>Streptophyta</taxon>
        <taxon>Embryophyta</taxon>
        <taxon>Tracheophyta</taxon>
        <taxon>Spermatophyta</taxon>
        <taxon>Magnoliopsida</taxon>
        <taxon>Liliopsida</taxon>
        <taxon>Poales</taxon>
        <taxon>Poaceae</taxon>
        <taxon>PACMAD clade</taxon>
        <taxon>Panicoideae</taxon>
        <taxon>Panicodae</taxon>
        <taxon>Paniceae</taxon>
        <taxon>Panicinae</taxon>
        <taxon>Panicum</taxon>
        <taxon>Panicum sect. Hiantes</taxon>
    </lineage>
</organism>
<dbReference type="EMBL" id="CM029054">
    <property type="protein sequence ID" value="KAG2536767.1"/>
    <property type="molecule type" value="Genomic_DNA"/>
</dbReference>
<accession>A0A8T0MI24</accession>
<evidence type="ECO:0000256" key="1">
    <source>
        <dbReference type="SAM" id="MobiDB-lite"/>
    </source>
</evidence>
<proteinExistence type="predicted"/>
<dbReference type="AlphaFoldDB" id="A0A8T0MI24"/>
<reference evidence="2" key="1">
    <citation type="submission" date="2020-05" db="EMBL/GenBank/DDBJ databases">
        <title>WGS assembly of Panicum virgatum.</title>
        <authorList>
            <person name="Lovell J.T."/>
            <person name="Jenkins J."/>
            <person name="Shu S."/>
            <person name="Juenger T.E."/>
            <person name="Schmutz J."/>
        </authorList>
    </citation>
    <scope>NUCLEOTIDE SEQUENCE</scope>
    <source>
        <strain evidence="2">AP13</strain>
    </source>
</reference>
<feature type="compositionally biased region" description="Low complexity" evidence="1">
    <location>
        <begin position="99"/>
        <end position="130"/>
    </location>
</feature>
<dbReference type="Proteomes" id="UP000823388">
    <property type="component" value="Chromosome 9N"/>
</dbReference>
<comment type="caution">
    <text evidence="2">The sequence shown here is derived from an EMBL/GenBank/DDBJ whole genome shotgun (WGS) entry which is preliminary data.</text>
</comment>
<feature type="region of interest" description="Disordered" evidence="1">
    <location>
        <begin position="99"/>
        <end position="139"/>
    </location>
</feature>
<keyword evidence="3" id="KW-1185">Reference proteome</keyword>
<protein>
    <submittedName>
        <fullName evidence="2">Uncharacterized protein</fullName>
    </submittedName>
</protein>
<evidence type="ECO:0000313" key="2">
    <source>
        <dbReference type="EMBL" id="KAG2536767.1"/>
    </source>
</evidence>